<keyword evidence="6" id="KW-0238">DNA-binding</keyword>
<evidence type="ECO:0000313" key="9">
    <source>
        <dbReference type="EMBL" id="RKD28976.1"/>
    </source>
</evidence>
<dbReference type="EMBL" id="MCIB01000039">
    <property type="protein sequence ID" value="RKD28976.1"/>
    <property type="molecule type" value="Genomic_DNA"/>
</dbReference>
<keyword evidence="2 8" id="KW-0645">Protease</keyword>
<sequence length="216" mass="25445">MCGRYQLRVDLDLLLYRYGIKGLDTEINYNGKNEIFPSYKVPAILKDKKKKIDFIKWGFPSEFSNSLIINARSETVDVKPTFKNSFINRRCLIPANSFYEWDKKGRKNEKYKIYLKDENIFSMAGIWSIFQDKEGRVFKAFTILTTSANKEMGNIHNRMPVIIPREKEELWISDDIKDIKTIKELLNSFEGEIIIEKVVEDKQLTFDDFINSKTRT</sequence>
<evidence type="ECO:0000313" key="10">
    <source>
        <dbReference type="Proteomes" id="UP000284177"/>
    </source>
</evidence>
<keyword evidence="7" id="KW-0456">Lyase</keyword>
<dbReference type="PANTHER" id="PTHR13604:SF0">
    <property type="entry name" value="ABASIC SITE PROCESSING PROTEIN HMCES"/>
    <property type="match status" value="1"/>
</dbReference>
<keyword evidence="3" id="KW-0227">DNA damage</keyword>
<dbReference type="InterPro" id="IPR003738">
    <property type="entry name" value="SRAP"/>
</dbReference>
<comment type="similarity">
    <text evidence="1 8">Belongs to the SOS response-associated peptidase family.</text>
</comment>
<organism evidence="9 10">
    <name type="scientific">Thermohalobacter berrensis</name>
    <dbReference type="NCBI Taxonomy" id="99594"/>
    <lineage>
        <taxon>Bacteria</taxon>
        <taxon>Bacillati</taxon>
        <taxon>Bacillota</taxon>
        <taxon>Tissierellia</taxon>
        <taxon>Tissierellales</taxon>
        <taxon>Thermohalobacteraceae</taxon>
        <taxon>Thermohalobacter</taxon>
    </lineage>
</organism>
<keyword evidence="5" id="KW-0190">Covalent protein-DNA linkage</keyword>
<evidence type="ECO:0000256" key="6">
    <source>
        <dbReference type="ARBA" id="ARBA00023125"/>
    </source>
</evidence>
<dbReference type="Gene3D" id="3.90.1680.10">
    <property type="entry name" value="SOS response associated peptidase-like"/>
    <property type="match status" value="1"/>
</dbReference>
<dbReference type="GO" id="GO:0008233">
    <property type="term" value="F:peptidase activity"/>
    <property type="evidence" value="ECO:0007669"/>
    <property type="project" value="UniProtKB-KW"/>
</dbReference>
<evidence type="ECO:0000256" key="2">
    <source>
        <dbReference type="ARBA" id="ARBA00022670"/>
    </source>
</evidence>
<dbReference type="PANTHER" id="PTHR13604">
    <property type="entry name" value="DC12-RELATED"/>
    <property type="match status" value="1"/>
</dbReference>
<proteinExistence type="inferred from homology"/>
<dbReference type="SUPFAM" id="SSF143081">
    <property type="entry name" value="BB1717-like"/>
    <property type="match status" value="1"/>
</dbReference>
<keyword evidence="4 8" id="KW-0378">Hydrolase</keyword>
<accession>A0A419SUT4</accession>
<gene>
    <name evidence="9" type="ORF">BET03_06385</name>
</gene>
<dbReference type="OrthoDB" id="9782620at2"/>
<name>A0A419SUT4_9FIRM</name>
<dbReference type="RefSeq" id="WP_120170636.1">
    <property type="nucleotide sequence ID" value="NZ_MCIB01000039.1"/>
</dbReference>
<evidence type="ECO:0000256" key="8">
    <source>
        <dbReference type="RuleBase" id="RU364100"/>
    </source>
</evidence>
<dbReference type="Pfam" id="PF02586">
    <property type="entry name" value="SRAP"/>
    <property type="match status" value="1"/>
</dbReference>
<dbReference type="AlphaFoldDB" id="A0A419SUT4"/>
<evidence type="ECO:0000256" key="1">
    <source>
        <dbReference type="ARBA" id="ARBA00008136"/>
    </source>
</evidence>
<reference evidence="9 10" key="1">
    <citation type="submission" date="2016-08" db="EMBL/GenBank/DDBJ databases">
        <title>Novel Firmicutes and Novel Genomes.</title>
        <authorList>
            <person name="Poppleton D.I."/>
            <person name="Gribaldo S."/>
        </authorList>
    </citation>
    <scope>NUCLEOTIDE SEQUENCE [LARGE SCALE GENOMIC DNA]</scope>
    <source>
        <strain evidence="9 10">CTT3</strain>
    </source>
</reference>
<dbReference type="GO" id="GO:0003697">
    <property type="term" value="F:single-stranded DNA binding"/>
    <property type="evidence" value="ECO:0007669"/>
    <property type="project" value="InterPro"/>
</dbReference>
<dbReference type="GO" id="GO:0016829">
    <property type="term" value="F:lyase activity"/>
    <property type="evidence" value="ECO:0007669"/>
    <property type="project" value="UniProtKB-KW"/>
</dbReference>
<evidence type="ECO:0000256" key="4">
    <source>
        <dbReference type="ARBA" id="ARBA00022801"/>
    </source>
</evidence>
<evidence type="ECO:0000256" key="3">
    <source>
        <dbReference type="ARBA" id="ARBA00022763"/>
    </source>
</evidence>
<evidence type="ECO:0000256" key="7">
    <source>
        <dbReference type="ARBA" id="ARBA00023239"/>
    </source>
</evidence>
<dbReference type="EC" id="3.4.-.-" evidence="8"/>
<keyword evidence="10" id="KW-1185">Reference proteome</keyword>
<evidence type="ECO:0000256" key="5">
    <source>
        <dbReference type="ARBA" id="ARBA00023124"/>
    </source>
</evidence>
<dbReference type="Proteomes" id="UP000284177">
    <property type="component" value="Unassembled WGS sequence"/>
</dbReference>
<dbReference type="GO" id="GO:0006508">
    <property type="term" value="P:proteolysis"/>
    <property type="evidence" value="ECO:0007669"/>
    <property type="project" value="UniProtKB-KW"/>
</dbReference>
<dbReference type="InterPro" id="IPR036590">
    <property type="entry name" value="SRAP-like"/>
</dbReference>
<dbReference type="GO" id="GO:0106300">
    <property type="term" value="P:protein-DNA covalent cross-linking repair"/>
    <property type="evidence" value="ECO:0007669"/>
    <property type="project" value="InterPro"/>
</dbReference>
<comment type="caution">
    <text evidence="9">The sequence shown here is derived from an EMBL/GenBank/DDBJ whole genome shotgun (WGS) entry which is preliminary data.</text>
</comment>
<protein>
    <recommendedName>
        <fullName evidence="8">Abasic site processing protein</fullName>
        <ecNumber evidence="8">3.4.-.-</ecNumber>
    </recommendedName>
</protein>